<evidence type="ECO:0000256" key="2">
    <source>
        <dbReference type="ARBA" id="ARBA00022692"/>
    </source>
</evidence>
<dbReference type="GO" id="GO:0016020">
    <property type="term" value="C:membrane"/>
    <property type="evidence" value="ECO:0007669"/>
    <property type="project" value="UniProtKB-SubCell"/>
</dbReference>
<dbReference type="EMBL" id="KC573039">
    <property type="protein sequence ID" value="AGE93678.1"/>
    <property type="molecule type" value="Genomic_DNA"/>
</dbReference>
<keyword evidence="2 5" id="KW-0812">Transmembrane</keyword>
<feature type="transmembrane region" description="Helical" evidence="5">
    <location>
        <begin position="491"/>
        <end position="515"/>
    </location>
</feature>
<proteinExistence type="inferred from homology"/>
<feature type="transmembrane region" description="Helical" evidence="5">
    <location>
        <begin position="152"/>
        <end position="173"/>
    </location>
</feature>
<dbReference type="GO" id="GO:0008137">
    <property type="term" value="F:NADH dehydrogenase (ubiquinone) activity"/>
    <property type="evidence" value="ECO:0007669"/>
    <property type="project" value="InterPro"/>
</dbReference>
<feature type="transmembrane region" description="Helical" evidence="5">
    <location>
        <begin position="270"/>
        <end position="291"/>
    </location>
</feature>
<gene>
    <name evidence="7" type="primary">nad2</name>
</gene>
<dbReference type="PANTHER" id="PTHR22773">
    <property type="entry name" value="NADH DEHYDROGENASE"/>
    <property type="match status" value="1"/>
</dbReference>
<dbReference type="InterPro" id="IPR010096">
    <property type="entry name" value="NADH-Q_OxRdtase_suN/2"/>
</dbReference>
<keyword evidence="4 5" id="KW-0472">Membrane</keyword>
<feature type="domain" description="NADH:quinone oxidoreductase/Mrp antiporter transmembrane" evidence="6">
    <location>
        <begin position="220"/>
        <end position="535"/>
    </location>
</feature>
<keyword evidence="3 5" id="KW-1133">Transmembrane helix</keyword>
<feature type="transmembrane region" description="Helical" evidence="5">
    <location>
        <begin position="348"/>
        <end position="374"/>
    </location>
</feature>
<accession>M1JF41</accession>
<evidence type="ECO:0000256" key="1">
    <source>
        <dbReference type="ARBA" id="ARBA00004141"/>
    </source>
</evidence>
<reference evidence="7" key="1">
    <citation type="journal article" date="2009" name="BMC Evol. Biol.">
        <title>Phylogenomic analyses predict sistergroup relationship of nucleariids and fungi and paraphyly of zygomycetes with significant support.</title>
        <authorList>
            <person name="Liu Y."/>
            <person name="Steenkamp E.T."/>
            <person name="Brinkmann H."/>
            <person name="Forget L."/>
            <person name="Philippe H."/>
            <person name="Lang B.F."/>
        </authorList>
    </citation>
    <scope>NUCLEOTIDE SEQUENCE</scope>
    <source>
        <strain evidence="7">CCAP 1552/2</strain>
    </source>
</reference>
<feature type="transmembrane region" description="Helical" evidence="5">
    <location>
        <begin position="394"/>
        <end position="418"/>
    </location>
</feature>
<feature type="transmembrane region" description="Helical" evidence="5">
    <location>
        <begin position="578"/>
        <end position="599"/>
    </location>
</feature>
<evidence type="ECO:0000313" key="7">
    <source>
        <dbReference type="EMBL" id="AGE93678.1"/>
    </source>
</evidence>
<evidence type="ECO:0000259" key="6">
    <source>
        <dbReference type="Pfam" id="PF00361"/>
    </source>
</evidence>
<feature type="transmembrane region" description="Helical" evidence="5">
    <location>
        <begin position="314"/>
        <end position="336"/>
    </location>
</feature>
<evidence type="ECO:0000256" key="3">
    <source>
        <dbReference type="ARBA" id="ARBA00022989"/>
    </source>
</evidence>
<dbReference type="InterPro" id="IPR001750">
    <property type="entry name" value="ND/Mrp_TM"/>
</dbReference>
<feature type="transmembrane region" description="Helical" evidence="5">
    <location>
        <begin position="535"/>
        <end position="557"/>
    </location>
</feature>
<evidence type="ECO:0000256" key="5">
    <source>
        <dbReference type="SAM" id="Phobius"/>
    </source>
</evidence>
<sequence length="614" mass="69279">MERIKYSFTINVYNIIFRNITKLFFIFLHFSNMIIYLFSEIYLIFVLCYSIFLLPMSPSAYGVQSTASESGPQAGNSYIDNNLSSVRASAPLGIVVNRWTMIWFILTTFLLTLGVPEWNRSIHMFNCFFSELGSASGHWEDTIGMSYHFSPYIIVVRSIILIIFCLYFFLPYYNYSYSLHSFSNIEPPFGSKELSPLHGESQINYLLIIILLSILIILSSYDLIMLYISMELLALSSYLLASRSTSPTGRGAAGDTTSSSGSIIEASLKYYIMGSISSAFYLLGTSLVYGVKGSINFKHLIDIEMNIDHTVNEIHHVGVVFIIFYFLFKLSIFPFHQWTPDVFQGVNINITAFFAILSKSVFFFLLPYLIVNWIPLITEAESTLGLNNILNPLSLLSSAPLGLLGIISILLGSFLGLLQSNIKRLLAYSSISNGGFMMLALSTNSFIGYNSFFFYLIIYLISSIGLFSSIQRPESRVNTIQDLKDLVKINPIFALNFTLILFSLAGIPPLAGFISKFQIFYSVTSSYMNLSVSQFIIIVFSALFLSLFAAFYYLRIIHFFYFWESASSREPKRASPDIITSYILSGAGLLLILLGIYPYPLIEFSTFLTLCISH</sequence>
<dbReference type="HAMAP" id="MF_00445">
    <property type="entry name" value="NDH1_NuoN_1"/>
    <property type="match status" value="1"/>
</dbReference>
<dbReference type="GO" id="GO:0016491">
    <property type="term" value="F:oxidoreductase activity"/>
    <property type="evidence" value="ECO:0007669"/>
    <property type="project" value="UniProtKB-KW"/>
</dbReference>
<comment type="subcellular location">
    <subcellularLocation>
        <location evidence="1">Membrane</location>
        <topology evidence="1">Multi-pass membrane protein</topology>
    </subcellularLocation>
</comment>
<dbReference type="Pfam" id="PF00361">
    <property type="entry name" value="Proton_antipo_M"/>
    <property type="match status" value="1"/>
</dbReference>
<geneLocation type="mitochondrion" evidence="7"/>
<protein>
    <submittedName>
        <fullName evidence="7">NADH dehydrogenase subunit 2</fullName>
        <ecNumber evidence="7">1.6.5.3</ecNumber>
    </submittedName>
</protein>
<evidence type="ECO:0000256" key="4">
    <source>
        <dbReference type="ARBA" id="ARBA00023136"/>
    </source>
</evidence>
<feature type="transmembrane region" description="Helical" evidence="5">
    <location>
        <begin position="23"/>
        <end position="52"/>
    </location>
</feature>
<name>M1JF41_9EUKA</name>
<keyword evidence="7" id="KW-0496">Mitochondrion</keyword>
<dbReference type="AlphaFoldDB" id="M1JF41"/>
<feature type="transmembrane region" description="Helical" evidence="5">
    <location>
        <begin position="96"/>
        <end position="115"/>
    </location>
</feature>
<organism evidence="7">
    <name type="scientific">Nuclearia simplex</name>
    <dbReference type="NCBI Taxonomy" id="154970"/>
    <lineage>
        <taxon>Eukaryota</taxon>
        <taxon>Rotosphaerida</taxon>
        <taxon>Nucleariidae</taxon>
        <taxon>Nuclearia</taxon>
    </lineage>
</organism>
<keyword evidence="7" id="KW-0560">Oxidoreductase</keyword>
<dbReference type="EC" id="1.6.5.3" evidence="7"/>
<feature type="transmembrane region" description="Helical" evidence="5">
    <location>
        <begin position="452"/>
        <end position="470"/>
    </location>
</feature>
<reference evidence="7" key="2">
    <citation type="submission" date="2012-12" db="EMBL/GenBank/DDBJ databases">
        <authorList>
            <person name="Lang B.F."/>
        </authorList>
    </citation>
    <scope>NUCLEOTIDE SEQUENCE</scope>
    <source>
        <strain evidence="7">CCAP 1552/2</strain>
    </source>
</reference>
<dbReference type="GO" id="GO:0042773">
    <property type="term" value="P:ATP synthesis coupled electron transport"/>
    <property type="evidence" value="ECO:0007669"/>
    <property type="project" value="InterPro"/>
</dbReference>
<feature type="transmembrane region" description="Helical" evidence="5">
    <location>
        <begin position="203"/>
        <end position="228"/>
    </location>
</feature>